<name>A0A1G2B788_9BACT</name>
<dbReference type="InterPro" id="IPR019277">
    <property type="entry name" value="DUF2304"/>
</dbReference>
<comment type="caution">
    <text evidence="2">The sequence shown here is derived from an EMBL/GenBank/DDBJ whole genome shotgun (WGS) entry which is preliminary data.</text>
</comment>
<gene>
    <name evidence="2" type="ORF">A2898_02860</name>
</gene>
<evidence type="ECO:0000313" key="2">
    <source>
        <dbReference type="EMBL" id="OGY85044.1"/>
    </source>
</evidence>
<keyword evidence="1" id="KW-0812">Transmembrane</keyword>
<proteinExistence type="predicted"/>
<sequence>MIGMQMVAIIFALWMIYFSYLHYRRGEFSKVEFTLWEALWVGLIFVVIFPVSVKFILQAFSITRTFDLVVIVGVVVLFGVTFRNYVIVKRIERKLENSVRNDSLKNLHDK</sequence>
<feature type="transmembrane region" description="Helical" evidence="1">
    <location>
        <begin position="35"/>
        <end position="56"/>
    </location>
</feature>
<organism evidence="2 3">
    <name type="scientific">Candidatus Kerfeldbacteria bacterium RIFCSPLOWO2_01_FULL_48_11</name>
    <dbReference type="NCBI Taxonomy" id="1798543"/>
    <lineage>
        <taxon>Bacteria</taxon>
        <taxon>Candidatus Kerfeldiibacteriota</taxon>
    </lineage>
</organism>
<dbReference type="AlphaFoldDB" id="A0A1G2B788"/>
<evidence type="ECO:0000256" key="1">
    <source>
        <dbReference type="SAM" id="Phobius"/>
    </source>
</evidence>
<reference evidence="2 3" key="1">
    <citation type="journal article" date="2016" name="Nat. Commun.">
        <title>Thousands of microbial genomes shed light on interconnected biogeochemical processes in an aquifer system.</title>
        <authorList>
            <person name="Anantharaman K."/>
            <person name="Brown C.T."/>
            <person name="Hug L.A."/>
            <person name="Sharon I."/>
            <person name="Castelle C.J."/>
            <person name="Probst A.J."/>
            <person name="Thomas B.C."/>
            <person name="Singh A."/>
            <person name="Wilkins M.J."/>
            <person name="Karaoz U."/>
            <person name="Brodie E.L."/>
            <person name="Williams K.H."/>
            <person name="Hubbard S.S."/>
            <person name="Banfield J.F."/>
        </authorList>
    </citation>
    <scope>NUCLEOTIDE SEQUENCE [LARGE SCALE GENOMIC DNA]</scope>
</reference>
<feature type="transmembrane region" description="Helical" evidence="1">
    <location>
        <begin position="68"/>
        <end position="86"/>
    </location>
</feature>
<dbReference type="Proteomes" id="UP000179164">
    <property type="component" value="Unassembled WGS sequence"/>
</dbReference>
<accession>A0A1G2B788</accession>
<evidence type="ECO:0000313" key="3">
    <source>
        <dbReference type="Proteomes" id="UP000179164"/>
    </source>
</evidence>
<evidence type="ECO:0008006" key="4">
    <source>
        <dbReference type="Google" id="ProtNLM"/>
    </source>
</evidence>
<dbReference type="STRING" id="1798543.A2898_02860"/>
<protein>
    <recommendedName>
        <fullName evidence="4">DUF2304 domain-containing protein</fullName>
    </recommendedName>
</protein>
<dbReference type="Pfam" id="PF10066">
    <property type="entry name" value="DUF2304"/>
    <property type="match status" value="1"/>
</dbReference>
<dbReference type="EMBL" id="MHKE01000002">
    <property type="protein sequence ID" value="OGY85044.1"/>
    <property type="molecule type" value="Genomic_DNA"/>
</dbReference>
<feature type="transmembrane region" description="Helical" evidence="1">
    <location>
        <begin position="6"/>
        <end position="23"/>
    </location>
</feature>
<keyword evidence="1" id="KW-0472">Membrane</keyword>
<keyword evidence="1" id="KW-1133">Transmembrane helix</keyword>